<keyword evidence="3" id="KW-1185">Reference proteome</keyword>
<evidence type="ECO:0000313" key="3">
    <source>
        <dbReference type="Proteomes" id="UP000289482"/>
    </source>
</evidence>
<accession>A0A4Q1R3H8</accession>
<gene>
    <name evidence="2" type="ORF">EST54_13710</name>
</gene>
<feature type="region of interest" description="Disordered" evidence="1">
    <location>
        <begin position="44"/>
        <end position="91"/>
    </location>
</feature>
<dbReference type="Proteomes" id="UP000289482">
    <property type="component" value="Unassembled WGS sequence"/>
</dbReference>
<feature type="compositionally biased region" description="Basic residues" evidence="1">
    <location>
        <begin position="58"/>
        <end position="68"/>
    </location>
</feature>
<proteinExistence type="predicted"/>
<organism evidence="2 3">
    <name type="scientific">Streptomyces sioyaensis</name>
    <dbReference type="NCBI Taxonomy" id="67364"/>
    <lineage>
        <taxon>Bacteria</taxon>
        <taxon>Bacillati</taxon>
        <taxon>Actinomycetota</taxon>
        <taxon>Actinomycetes</taxon>
        <taxon>Kitasatosporales</taxon>
        <taxon>Streptomycetaceae</taxon>
        <taxon>Streptomyces</taxon>
    </lineage>
</organism>
<evidence type="ECO:0000313" key="2">
    <source>
        <dbReference type="EMBL" id="RXS67048.1"/>
    </source>
</evidence>
<evidence type="ECO:0000256" key="1">
    <source>
        <dbReference type="SAM" id="MobiDB-lite"/>
    </source>
</evidence>
<comment type="caution">
    <text evidence="2">The sequence shown here is derived from an EMBL/GenBank/DDBJ whole genome shotgun (WGS) entry which is preliminary data.</text>
</comment>
<reference evidence="2 3" key="1">
    <citation type="submission" date="2019-01" db="EMBL/GenBank/DDBJ databases">
        <title>Draft genome sequences of the type strain Streptomyces sioyaensis DSM 40032 and its novel strain, TM32, a thermotolerant antibiotics-producing actinobacterium.</title>
        <authorList>
            <person name="Nakaew N."/>
            <person name="Lumyong S."/>
            <person name="Sloan W.T."/>
            <person name="Sungthong R."/>
        </authorList>
    </citation>
    <scope>NUCLEOTIDE SEQUENCE [LARGE SCALE GENOMIC DNA]</scope>
    <source>
        <strain evidence="2 3">DSM 40032</strain>
    </source>
</reference>
<dbReference type="EMBL" id="SDIF01000030">
    <property type="protein sequence ID" value="RXS67048.1"/>
    <property type="molecule type" value="Genomic_DNA"/>
</dbReference>
<name>A0A4Q1R3H8_9ACTN</name>
<dbReference type="AlphaFoldDB" id="A0A4Q1R3H8"/>
<feature type="compositionally biased region" description="Pro residues" evidence="1">
    <location>
        <begin position="69"/>
        <end position="79"/>
    </location>
</feature>
<protein>
    <submittedName>
        <fullName evidence="2">Uncharacterized protein</fullName>
    </submittedName>
</protein>
<sequence>MGRRAAGASPEAHPARSAGCRACPRAGGGSWAGRPCRCPCAPDPEVPPCARALTTTRPRCRHRPRRRPQPLPLPPPPAPRRAGCAPVPPRP</sequence>